<evidence type="ECO:0000313" key="2">
    <source>
        <dbReference type="Proteomes" id="UP000310597"/>
    </source>
</evidence>
<reference evidence="1 2" key="1">
    <citation type="submission" date="2019-04" db="EMBL/GenBank/DDBJ databases">
        <title>Draft Whole-Genome sequence of the purple photosynthetic bacterium Rhodobacter capsulatus SP108 with an indigenous class A beta-lactamase.</title>
        <authorList>
            <person name="Robertson S."/>
            <person name="Meyer T.E."/>
            <person name="Kyndt J.A."/>
        </authorList>
    </citation>
    <scope>NUCLEOTIDE SEQUENCE [LARGE SCALE GENOMIC DNA]</scope>
    <source>
        <strain evidence="1 2">SP108</strain>
    </source>
</reference>
<accession>A0A4U1K596</accession>
<evidence type="ECO:0000313" key="1">
    <source>
        <dbReference type="EMBL" id="TKD26451.1"/>
    </source>
</evidence>
<name>A0A4U1K596_RHOCA</name>
<gene>
    <name evidence="1" type="ORF">FBT96_00610</name>
</gene>
<organism evidence="1 2">
    <name type="scientific">Rhodobacter capsulatus</name>
    <name type="common">Rhodopseudomonas capsulata</name>
    <dbReference type="NCBI Taxonomy" id="1061"/>
    <lineage>
        <taxon>Bacteria</taxon>
        <taxon>Pseudomonadati</taxon>
        <taxon>Pseudomonadota</taxon>
        <taxon>Alphaproteobacteria</taxon>
        <taxon>Rhodobacterales</taxon>
        <taxon>Rhodobacter group</taxon>
        <taxon>Rhodobacter</taxon>
    </lineage>
</organism>
<dbReference type="Proteomes" id="UP000310597">
    <property type="component" value="Unassembled WGS sequence"/>
</dbReference>
<sequence>MHNFIHNIARRDAVIEKFNVAQKVEKYTRNKKLSFSLGIPDRNGQTSVSIDNHGVVRFYDAVDGAFGAGGLVHEETESPEMIEWLQDQAARAQ</sequence>
<dbReference type="EMBL" id="SWJZ01000005">
    <property type="protein sequence ID" value="TKD26451.1"/>
    <property type="molecule type" value="Genomic_DNA"/>
</dbReference>
<comment type="caution">
    <text evidence="1">The sequence shown here is derived from an EMBL/GenBank/DDBJ whole genome shotgun (WGS) entry which is preliminary data.</text>
</comment>
<dbReference type="AlphaFoldDB" id="A0A4U1K596"/>
<protein>
    <submittedName>
        <fullName evidence="1">Uncharacterized protein</fullName>
    </submittedName>
</protein>
<proteinExistence type="predicted"/>